<dbReference type="EMBL" id="ASWH01000001">
    <property type="protein sequence ID" value="EOW82015.1"/>
    <property type="molecule type" value="Genomic_DNA"/>
</dbReference>
<sequence>MNAEKEIEVIYELMQGIIAERRELSQQYYDLKYRLDNLRKDTNIDALIPPSATKAIHKKNPETLLVKVNYPSHTKKNNRVAFERVAGYVREILKASPVPISAKEIYEKLIHDYDLNIQYKNFRNNILPRINESSNFSIEKAYRGYWQYKRGNV</sequence>
<dbReference type="eggNOG" id="ENOG502ZJWY">
    <property type="taxonomic scope" value="Bacteria"/>
</dbReference>
<evidence type="ECO:0000313" key="4">
    <source>
        <dbReference type="Proteomes" id="UP000014160"/>
    </source>
</evidence>
<comment type="caution">
    <text evidence="1">The sequence shown here is derived from an EMBL/GenBank/DDBJ whole genome shotgun (WGS) entry which is preliminary data.</text>
</comment>
<evidence type="ECO:0000313" key="3">
    <source>
        <dbReference type="Proteomes" id="UP000013750"/>
    </source>
</evidence>
<proteinExistence type="predicted"/>
<reference evidence="2 4" key="2">
    <citation type="submission" date="2013-03" db="EMBL/GenBank/DDBJ databases">
        <title>The Genome Sequence of Enterococcus gilvus ATCC BAA-350 (PacBio/Illumina hybrid assembly).</title>
        <authorList>
            <consortium name="The Broad Institute Genomics Platform"/>
            <consortium name="The Broad Institute Genome Sequencing Center for Infectious Disease"/>
            <person name="Earl A."/>
            <person name="Russ C."/>
            <person name="Gilmore M."/>
            <person name="Surin D."/>
            <person name="Walker B."/>
            <person name="Young S."/>
            <person name="Zeng Q."/>
            <person name="Gargeya S."/>
            <person name="Fitzgerald M."/>
            <person name="Haas B."/>
            <person name="Abouelleil A."/>
            <person name="Allen A.W."/>
            <person name="Alvarado L."/>
            <person name="Arachchi H.M."/>
            <person name="Berlin A.M."/>
            <person name="Chapman S.B."/>
            <person name="Gainer-Dewar J."/>
            <person name="Goldberg J."/>
            <person name="Griggs A."/>
            <person name="Gujja S."/>
            <person name="Hansen M."/>
            <person name="Howarth C."/>
            <person name="Imamovic A."/>
            <person name="Ireland A."/>
            <person name="Larimer J."/>
            <person name="McCowan C."/>
            <person name="Murphy C."/>
            <person name="Pearson M."/>
            <person name="Poon T.W."/>
            <person name="Priest M."/>
            <person name="Roberts A."/>
            <person name="Saif S."/>
            <person name="Shea T."/>
            <person name="Sisk P."/>
            <person name="Sykes S."/>
            <person name="Wortman J."/>
            <person name="Nusbaum C."/>
            <person name="Birren B."/>
        </authorList>
    </citation>
    <scope>NUCLEOTIDE SEQUENCE [LARGE SCALE GENOMIC DNA]</scope>
    <source>
        <strain evidence="2 4">ATCC BAA-350</strain>
    </source>
</reference>
<dbReference type="HOGENOM" id="CLU_144057_0_0_9"/>
<dbReference type="OrthoDB" id="2195277at2"/>
<dbReference type="PATRIC" id="fig|1158614.3.peg.2643"/>
<name>R2XZH4_9ENTE</name>
<reference evidence="1 3" key="1">
    <citation type="submission" date="2013-02" db="EMBL/GenBank/DDBJ databases">
        <title>The Genome Sequence of Enterococcus gilvus ATCC BAA-350.</title>
        <authorList>
            <consortium name="The Broad Institute Genome Sequencing Platform"/>
            <consortium name="The Broad Institute Genome Sequencing Center for Infectious Disease"/>
            <person name="Earl A.M."/>
            <person name="Gilmore M.S."/>
            <person name="Lebreton F."/>
            <person name="Walker B."/>
            <person name="Young S.K."/>
            <person name="Zeng Q."/>
            <person name="Gargeya S."/>
            <person name="Fitzgerald M."/>
            <person name="Haas B."/>
            <person name="Abouelleil A."/>
            <person name="Alvarado L."/>
            <person name="Arachchi H.M."/>
            <person name="Berlin A.M."/>
            <person name="Chapman S.B."/>
            <person name="Dewar J."/>
            <person name="Goldberg J."/>
            <person name="Griggs A."/>
            <person name="Gujja S."/>
            <person name="Hansen M."/>
            <person name="Howarth C."/>
            <person name="Imamovic A."/>
            <person name="Larimer J."/>
            <person name="McCowan C."/>
            <person name="Murphy C."/>
            <person name="Neiman D."/>
            <person name="Pearson M."/>
            <person name="Priest M."/>
            <person name="Roberts A."/>
            <person name="Saif S."/>
            <person name="Shea T."/>
            <person name="Sisk P."/>
            <person name="Sykes S."/>
            <person name="Wortman J."/>
            <person name="Nusbaum C."/>
            <person name="Birren B."/>
        </authorList>
    </citation>
    <scope>NUCLEOTIDE SEQUENCE [LARGE SCALE GENOMIC DNA]</scope>
    <source>
        <strain evidence="1 3">ATCC BAA-350</strain>
    </source>
</reference>
<organism evidence="1 3">
    <name type="scientific">Enterococcus gilvus ATCC BAA-350</name>
    <dbReference type="NCBI Taxonomy" id="1158614"/>
    <lineage>
        <taxon>Bacteria</taxon>
        <taxon>Bacillati</taxon>
        <taxon>Bacillota</taxon>
        <taxon>Bacilli</taxon>
        <taxon>Lactobacillales</taxon>
        <taxon>Enterococcaceae</taxon>
        <taxon>Enterococcus</taxon>
    </lineage>
</organism>
<dbReference type="EMBL" id="AJDQ01000008">
    <property type="protein sequence ID" value="EOI55442.1"/>
    <property type="molecule type" value="Genomic_DNA"/>
</dbReference>
<dbReference type="AlphaFoldDB" id="R2XZH4"/>
<gene>
    <name evidence="2" type="ORF">I592_01316</name>
    <name evidence="1" type="ORF">UKC_02650</name>
</gene>
<evidence type="ECO:0000313" key="1">
    <source>
        <dbReference type="EMBL" id="EOI55442.1"/>
    </source>
</evidence>
<dbReference type="Proteomes" id="UP000013750">
    <property type="component" value="Unassembled WGS sequence"/>
</dbReference>
<protein>
    <submittedName>
        <fullName evidence="1">Uncharacterized protein</fullName>
    </submittedName>
</protein>
<dbReference type="Proteomes" id="UP000014160">
    <property type="component" value="Unassembled WGS sequence"/>
</dbReference>
<accession>R2XZH4</accession>
<dbReference type="RefSeq" id="WP_010781023.1">
    <property type="nucleotide sequence ID" value="NZ_ASWH01000001.1"/>
</dbReference>
<keyword evidence="4" id="KW-1185">Reference proteome</keyword>
<evidence type="ECO:0000313" key="2">
    <source>
        <dbReference type="EMBL" id="EOW82015.1"/>
    </source>
</evidence>